<sequence length="24" mass="2933">MVNVPQTHQTFCKKYHKHQLHKVT</sequence>
<dbReference type="InterPro" id="IPR011332">
    <property type="entry name" value="Ribosomal_zn-bd"/>
</dbReference>
<dbReference type="SUPFAM" id="SSF57829">
    <property type="entry name" value="Zn-binding ribosomal proteins"/>
    <property type="match status" value="1"/>
</dbReference>
<dbReference type="GO" id="GO:0006412">
    <property type="term" value="P:translation"/>
    <property type="evidence" value="ECO:0007669"/>
    <property type="project" value="InterPro"/>
</dbReference>
<name>Q05CT7_HUMAN</name>
<dbReference type="EMBL" id="BC020828">
    <property type="protein sequence ID" value="AAH20828.1"/>
    <property type="molecule type" value="mRNA"/>
</dbReference>
<dbReference type="AlphaFoldDB" id="Q05CT7"/>
<accession>Q05CT7</accession>
<dbReference type="InterPro" id="IPR053708">
    <property type="entry name" value="Ribosomal_LSU_eL42"/>
</dbReference>
<organism evidence="1">
    <name type="scientific">Homo sapiens</name>
    <name type="common">Human</name>
    <dbReference type="NCBI Taxonomy" id="9606"/>
    <lineage>
        <taxon>Eukaryota</taxon>
        <taxon>Metazoa</taxon>
        <taxon>Chordata</taxon>
        <taxon>Craniata</taxon>
        <taxon>Vertebrata</taxon>
        <taxon>Euteleostomi</taxon>
        <taxon>Mammalia</taxon>
        <taxon>Eutheria</taxon>
        <taxon>Euarchontoglires</taxon>
        <taxon>Primates</taxon>
        <taxon>Haplorrhini</taxon>
        <taxon>Catarrhini</taxon>
        <taxon>Hominidae</taxon>
        <taxon>Homo</taxon>
    </lineage>
</organism>
<proteinExistence type="evidence at transcript level"/>
<evidence type="ECO:0000313" key="1">
    <source>
        <dbReference type="EMBL" id="AAH20828.1"/>
    </source>
</evidence>
<protein>
    <submittedName>
        <fullName evidence="1">Uncharacterized protein</fullName>
    </submittedName>
</protein>
<dbReference type="Gene3D" id="3.10.450.80">
    <property type="match status" value="1"/>
</dbReference>
<reference evidence="1" key="1">
    <citation type="journal article" date="2004" name="Genome Res.">
        <title>The status, quality, and expansion of the NIH full-length cDNA project: the Mammalian Gene Collection (MGC).</title>
        <authorList>
            <consortium name="The MGC Project Team"/>
            <person name="Gerhard D.S."/>
            <person name="Wagner L."/>
            <person name="Feingold E.A."/>
            <person name="Shenmen C.M."/>
            <person name="Grouse L.H."/>
            <person name="Schuler G."/>
            <person name="Klein S.L."/>
            <person name="Old S."/>
            <person name="Rasooly R."/>
            <person name="Good P."/>
            <person name="Guyer M."/>
            <person name="Peck A.M."/>
            <person name="Derge J.G."/>
            <person name="Lipman D."/>
            <person name="Collins F.S."/>
            <person name="Jang W."/>
            <person name="Sherry S."/>
            <person name="Feolo M."/>
            <person name="Misquitta L."/>
            <person name="Lee E."/>
            <person name="Rotmistrovsky K."/>
            <person name="Greenhut S.F."/>
            <person name="Schaefer C.F."/>
            <person name="Buetow K."/>
            <person name="Bonner T.I."/>
            <person name="Haussler D."/>
            <person name="Kent J."/>
            <person name="Kiekhaus M."/>
            <person name="Furey T."/>
            <person name="Brent M."/>
            <person name="Prange C."/>
            <person name="Schreiber K."/>
            <person name="Shapiro N."/>
            <person name="Bhat N.K."/>
            <person name="Hopkins R.F."/>
            <person name="Hsie F."/>
            <person name="Driscoll T."/>
            <person name="Soares M.B."/>
            <person name="Casavant T.L."/>
            <person name="Scheetz T.E."/>
            <person name="Brown-stein M.J."/>
            <person name="Usdin T.B."/>
            <person name="Toshiyuki S."/>
            <person name="Carninci P."/>
            <person name="Piao Y."/>
            <person name="Dudekula D.B."/>
            <person name="Ko M.S."/>
            <person name="Kawakami K."/>
            <person name="Suzuki Y."/>
            <person name="Sugano S."/>
            <person name="Gruber C.E."/>
            <person name="Smith M.R."/>
            <person name="Simmons B."/>
            <person name="Moore T."/>
            <person name="Waterman R."/>
            <person name="Johnson S.L."/>
            <person name="Ruan Y."/>
            <person name="Wei C.L."/>
            <person name="Mathavan S."/>
            <person name="Gunaratne P.H."/>
            <person name="Wu J."/>
            <person name="Garcia A.M."/>
            <person name="Hulyk S.W."/>
            <person name="Fuh E."/>
            <person name="Yuan Y."/>
            <person name="Sneed A."/>
            <person name="Kowis C."/>
            <person name="Hodgson A."/>
            <person name="Muzny D.M."/>
            <person name="McPherson J."/>
            <person name="Gibbs R.A."/>
            <person name="Fahey J."/>
            <person name="Helton E."/>
            <person name="Ketteman M."/>
            <person name="Madan A."/>
            <person name="Rodrigues S."/>
            <person name="Sanchez A."/>
            <person name="Whiting M."/>
            <person name="Madari A."/>
            <person name="Young A.C."/>
            <person name="Wetherby K.D."/>
            <person name="Granite S.J."/>
            <person name="Kwong P.N."/>
            <person name="Brinkley C.P."/>
            <person name="Pearson R.L."/>
            <person name="Bouffard G.G."/>
            <person name="Blakesly R.W."/>
            <person name="Green E.D."/>
            <person name="Dickson M.C."/>
            <person name="Rodriguez A.C."/>
            <person name="Grimwood J."/>
            <person name="Schmutz J."/>
            <person name="Myers R.M."/>
            <person name="Butterfield Y.S."/>
            <person name="Griffith M."/>
            <person name="Griffith O.L."/>
            <person name="Krzywinski M.I."/>
            <person name="Liao N."/>
            <person name="Morin R."/>
            <person name="Morrin R."/>
            <person name="Palmquist D."/>
            <person name="Petrescu A.S."/>
            <person name="Skalska U."/>
            <person name="Smailus D.E."/>
            <person name="Stott J.M."/>
            <person name="Schnerch A."/>
            <person name="Schein J.E."/>
            <person name="Jones S.J."/>
            <person name="Holt R.A."/>
            <person name="Baross A."/>
            <person name="Marra M.A."/>
            <person name="Clifton S."/>
            <person name="Makowski K.A."/>
            <person name="Bosak S."/>
            <person name="Malek J."/>
        </authorList>
    </citation>
    <scope>NUCLEOTIDE SEQUENCE [LARGE SCALE MRNA]</scope>
    <source>
        <tissue evidence="1">Placenta</tissue>
    </source>
</reference>